<dbReference type="Pfam" id="PF19150">
    <property type="entry name" value="DUF5832"/>
    <property type="match status" value="1"/>
</dbReference>
<evidence type="ECO:0000313" key="3">
    <source>
        <dbReference type="EMBL" id="ARF09857.1"/>
    </source>
</evidence>
<sequence>MTDNTKYVDHLDEDDRFPFPHAKNKSNLIESDYQNWYCVSFLSPEGIKNCSVRGLKVRGVFGTQEEANARAKEIQDSDPNFHVFVGEVGKWCPWDPDPNSVKDQEYQNKELNDLMKGYKDNLEKSKKMQKERKDDMLKKAAESESRNGDSNPHSGNKAKAKLQQKLEERRKVALQHNEMVTSYSEPPVMPLQMNTSTDNEVVSEGLKNEENIARSERQRLDELNKTINDKKQNIESIDSKLEKIKELYEKINSKKTNP</sequence>
<proteinExistence type="predicted"/>
<name>A0A1V0SDR5_9VIRU</name>
<protein>
    <submittedName>
        <fullName evidence="3">Uncharacterized protein</fullName>
    </submittedName>
</protein>
<organism evidence="3">
    <name type="scientific">Indivirus ILV1</name>
    <dbReference type="NCBI Taxonomy" id="1977633"/>
    <lineage>
        <taxon>Viruses</taxon>
        <taxon>Varidnaviria</taxon>
        <taxon>Bamfordvirae</taxon>
        <taxon>Nucleocytoviricota</taxon>
        <taxon>Megaviricetes</taxon>
        <taxon>Imitervirales</taxon>
        <taxon>Mimiviridae</taxon>
        <taxon>Klosneuvirinae</taxon>
        <taxon>Indivirus</taxon>
    </lineage>
</organism>
<gene>
    <name evidence="3" type="ORF">Indivirus_4_29</name>
</gene>
<evidence type="ECO:0000256" key="1">
    <source>
        <dbReference type="SAM" id="Coils"/>
    </source>
</evidence>
<feature type="compositionally biased region" description="Basic and acidic residues" evidence="2">
    <location>
        <begin position="117"/>
        <end position="147"/>
    </location>
</feature>
<dbReference type="EMBL" id="KY684088">
    <property type="protein sequence ID" value="ARF09857.1"/>
    <property type="molecule type" value="Genomic_DNA"/>
</dbReference>
<accession>A0A1V0SDR5</accession>
<feature type="coiled-coil region" evidence="1">
    <location>
        <begin position="206"/>
        <end position="257"/>
    </location>
</feature>
<dbReference type="InterPro" id="IPR043872">
    <property type="entry name" value="DUF5832"/>
</dbReference>
<feature type="region of interest" description="Disordered" evidence="2">
    <location>
        <begin position="117"/>
        <end position="162"/>
    </location>
</feature>
<keyword evidence="1" id="KW-0175">Coiled coil</keyword>
<reference evidence="3" key="1">
    <citation type="journal article" date="2017" name="Science">
        <title>Giant viruses with an expanded complement of translation system components.</title>
        <authorList>
            <person name="Schulz F."/>
            <person name="Yutin N."/>
            <person name="Ivanova N.N."/>
            <person name="Ortega D.R."/>
            <person name="Lee T.K."/>
            <person name="Vierheilig J."/>
            <person name="Daims H."/>
            <person name="Horn M."/>
            <person name="Wagner M."/>
            <person name="Jensen G.J."/>
            <person name="Kyrpides N.C."/>
            <person name="Koonin E.V."/>
            <person name="Woyke T."/>
        </authorList>
    </citation>
    <scope>NUCLEOTIDE SEQUENCE</scope>
    <source>
        <strain evidence="3">ILV1</strain>
    </source>
</reference>
<evidence type="ECO:0000256" key="2">
    <source>
        <dbReference type="SAM" id="MobiDB-lite"/>
    </source>
</evidence>